<dbReference type="KEGG" id="mcub:MCBB_1633"/>
<dbReference type="SUPFAM" id="SSF49777">
    <property type="entry name" value="PEBP-like"/>
    <property type="match status" value="1"/>
</dbReference>
<dbReference type="InterPro" id="IPR008914">
    <property type="entry name" value="PEBP"/>
</dbReference>
<dbReference type="EMBL" id="LT607756">
    <property type="protein sequence ID" value="SCG86188.1"/>
    <property type="molecule type" value="Genomic_DNA"/>
</dbReference>
<dbReference type="Gene3D" id="3.90.280.10">
    <property type="entry name" value="PEBP-like"/>
    <property type="match status" value="1"/>
</dbReference>
<dbReference type="NCBIfam" id="TIGR00481">
    <property type="entry name" value="YbhB/YbcL family Raf kinase inhibitor-like protein"/>
    <property type="match status" value="1"/>
</dbReference>
<proteinExistence type="predicted"/>
<organism evidence="1 2">
    <name type="scientific">Methanobacterium congolense</name>
    <dbReference type="NCBI Taxonomy" id="118062"/>
    <lineage>
        <taxon>Archaea</taxon>
        <taxon>Methanobacteriati</taxon>
        <taxon>Methanobacteriota</taxon>
        <taxon>Methanomada group</taxon>
        <taxon>Methanobacteria</taxon>
        <taxon>Methanobacteriales</taxon>
        <taxon>Methanobacteriaceae</taxon>
        <taxon>Methanobacterium</taxon>
    </lineage>
</organism>
<dbReference type="GeneID" id="30412471"/>
<keyword evidence="2" id="KW-1185">Reference proteome</keyword>
<dbReference type="PANTHER" id="PTHR30289:SF1">
    <property type="entry name" value="PEBP (PHOSPHATIDYLETHANOLAMINE-BINDING PROTEIN) FAMILY PROTEIN"/>
    <property type="match status" value="1"/>
</dbReference>
<sequence>MTIEVESTAFREGEPIPNRYTCTDVNVSPELQWKNIPGGAESIAVVCEDPDAPSGTWSHWVLFNLPPDCRELPEWVMEREELENGARQGMNDFGTVGYRGPCPPGGTHRYYFKVYALDTMINLPSLIKRQELLDAMVGHILDEGQLMGVYTR</sequence>
<dbReference type="PATRIC" id="fig|129848.4.peg.1668"/>
<dbReference type="Proteomes" id="UP000094707">
    <property type="component" value="Chromosome I"/>
</dbReference>
<protein>
    <submittedName>
        <fullName evidence="1">UPF0098 protein</fullName>
    </submittedName>
</protein>
<dbReference type="AlphaFoldDB" id="A0A1D3L3P8"/>
<dbReference type="CDD" id="cd00865">
    <property type="entry name" value="PEBP_bact_arch"/>
    <property type="match status" value="1"/>
</dbReference>
<evidence type="ECO:0000313" key="1">
    <source>
        <dbReference type="EMBL" id="SCG86188.1"/>
    </source>
</evidence>
<gene>
    <name evidence="1" type="ORF">MCBB_1633</name>
</gene>
<dbReference type="InterPro" id="IPR005247">
    <property type="entry name" value="YbhB_YbcL/LppC-like"/>
</dbReference>
<evidence type="ECO:0000313" key="2">
    <source>
        <dbReference type="Proteomes" id="UP000094707"/>
    </source>
</evidence>
<name>A0A1D3L3P8_9EURY</name>
<dbReference type="STRING" id="118062.MCBB_1633"/>
<accession>A0A1D3L3P8</accession>
<dbReference type="RefSeq" id="WP_071907271.1">
    <property type="nucleotide sequence ID" value="NZ_LT607756.1"/>
</dbReference>
<dbReference type="InterPro" id="IPR036610">
    <property type="entry name" value="PEBP-like_sf"/>
</dbReference>
<reference evidence="1 2" key="1">
    <citation type="submission" date="2016-08" db="EMBL/GenBank/DDBJ databases">
        <authorList>
            <person name="Seilhamer J.J."/>
        </authorList>
    </citation>
    <scope>NUCLEOTIDE SEQUENCE [LARGE SCALE GENOMIC DNA]</scope>
    <source>
        <strain evidence="1">Buetzberg</strain>
    </source>
</reference>
<dbReference type="PANTHER" id="PTHR30289">
    <property type="entry name" value="UNCHARACTERIZED PROTEIN YBCL-RELATED"/>
    <property type="match status" value="1"/>
</dbReference>
<dbReference type="OrthoDB" id="28720at2157"/>
<dbReference type="Pfam" id="PF01161">
    <property type="entry name" value="PBP"/>
    <property type="match status" value="1"/>
</dbReference>